<dbReference type="InterPro" id="IPR036751">
    <property type="entry name" value="SpoVG_sf"/>
</dbReference>
<dbReference type="SUPFAM" id="SSF160537">
    <property type="entry name" value="SpoVG-like"/>
    <property type="match status" value="1"/>
</dbReference>
<evidence type="ECO:0000313" key="4">
    <source>
        <dbReference type="EMBL" id="NNF05885.1"/>
    </source>
</evidence>
<proteinExistence type="predicted"/>
<dbReference type="AlphaFoldDB" id="A0A7Y2H1D6"/>
<protein>
    <submittedName>
        <fullName evidence="4">Septation regulator SpoVG</fullName>
    </submittedName>
</protein>
<gene>
    <name evidence="4" type="primary">spoVG</name>
    <name evidence="4" type="ORF">HKN21_03930</name>
</gene>
<keyword evidence="3" id="KW-0131">Cell cycle</keyword>
<accession>A0A7Y2H1D6</accession>
<dbReference type="NCBIfam" id="NF009749">
    <property type="entry name" value="PRK13259.1"/>
    <property type="match status" value="1"/>
</dbReference>
<comment type="caution">
    <text evidence="4">The sequence shown here is derived from an EMBL/GenBank/DDBJ whole genome shotgun (WGS) entry which is preliminary data.</text>
</comment>
<dbReference type="Gene3D" id="3.30.1120.40">
    <property type="entry name" value="Stage V sporulation protein G"/>
    <property type="match status" value="1"/>
</dbReference>
<keyword evidence="1" id="KW-0132">Cell division</keyword>
<dbReference type="GO" id="GO:0030435">
    <property type="term" value="P:sporulation resulting in formation of a cellular spore"/>
    <property type="evidence" value="ECO:0007669"/>
    <property type="project" value="InterPro"/>
</dbReference>
<dbReference type="Pfam" id="PF04026">
    <property type="entry name" value="SpoVG"/>
    <property type="match status" value="1"/>
</dbReference>
<organism evidence="4 5">
    <name type="scientific">Eiseniibacteriota bacterium</name>
    <dbReference type="NCBI Taxonomy" id="2212470"/>
    <lineage>
        <taxon>Bacteria</taxon>
        <taxon>Candidatus Eiseniibacteriota</taxon>
    </lineage>
</organism>
<name>A0A7Y2H1D6_UNCEI</name>
<dbReference type="PANTHER" id="PTHR38429:SF1">
    <property type="entry name" value="SEPTATION PROTEIN SPOVG-RELATED"/>
    <property type="match status" value="1"/>
</dbReference>
<keyword evidence="2" id="KW-0717">Septation</keyword>
<dbReference type="PANTHER" id="PTHR38429">
    <property type="entry name" value="SEPTATION PROTEIN SPOVG-RELATED"/>
    <property type="match status" value="1"/>
</dbReference>
<evidence type="ECO:0000256" key="1">
    <source>
        <dbReference type="ARBA" id="ARBA00022618"/>
    </source>
</evidence>
<dbReference type="InterPro" id="IPR007170">
    <property type="entry name" value="SpoVG"/>
</dbReference>
<dbReference type="Proteomes" id="UP000547674">
    <property type="component" value="Unassembled WGS sequence"/>
</dbReference>
<evidence type="ECO:0000313" key="5">
    <source>
        <dbReference type="Proteomes" id="UP000547674"/>
    </source>
</evidence>
<dbReference type="GO" id="GO:0000917">
    <property type="term" value="P:division septum assembly"/>
    <property type="evidence" value="ECO:0007669"/>
    <property type="project" value="UniProtKB-KW"/>
</dbReference>
<sequence length="92" mass="10370">MNITEVRVSPRDDGKLRAFASITLDHSFVIRGLKIIEGQGRLFVAMPSRRRPDGSFQDVCHPISNDFRAELEEAVIEAYNHALENPTASQEM</sequence>
<dbReference type="EMBL" id="JABDJR010000147">
    <property type="protein sequence ID" value="NNF05885.1"/>
    <property type="molecule type" value="Genomic_DNA"/>
</dbReference>
<evidence type="ECO:0000256" key="2">
    <source>
        <dbReference type="ARBA" id="ARBA00023210"/>
    </source>
</evidence>
<evidence type="ECO:0000256" key="3">
    <source>
        <dbReference type="ARBA" id="ARBA00023306"/>
    </source>
</evidence>
<reference evidence="4 5" key="1">
    <citation type="submission" date="2020-03" db="EMBL/GenBank/DDBJ databases">
        <title>Metabolic flexibility allows generalist bacteria to become dominant in a frequently disturbed ecosystem.</title>
        <authorList>
            <person name="Chen Y.-J."/>
            <person name="Leung P.M."/>
            <person name="Bay S.K."/>
            <person name="Hugenholtz P."/>
            <person name="Kessler A.J."/>
            <person name="Shelley G."/>
            <person name="Waite D.W."/>
            <person name="Cook P.L."/>
            <person name="Greening C."/>
        </authorList>
    </citation>
    <scope>NUCLEOTIDE SEQUENCE [LARGE SCALE GENOMIC DNA]</scope>
    <source>
        <strain evidence="4">SS_bin_28</strain>
    </source>
</reference>